<dbReference type="AlphaFoldDB" id="A0A9D3N275"/>
<sequence length="237" mass="26534">MFLQALVACNTERAITLTFHLDDFIWKPSILAESSEHETELRCLDPSAAKLKPSTHFFIMSPVFSSPKYMTGSTLLSSFRPYDPYDPYGPCNPYDHSHTFISQGHPQPSRYSPSTSRYFFPSSCPAQVALSLPNERGRAVPRANPHETFRSESSGRMQAKGQIPRSNEIRRRSPSQGWHRTVNQLDLAQELAMVELCGHGEGGKGPLRAVSFGENTSRSCGSCSGPFYWSSEVRIRK</sequence>
<dbReference type="EMBL" id="JAHKSW010000028">
    <property type="protein sequence ID" value="KAG7314664.1"/>
    <property type="molecule type" value="Genomic_DNA"/>
</dbReference>
<dbReference type="OrthoDB" id="8956493at2759"/>
<dbReference type="Proteomes" id="UP000824219">
    <property type="component" value="Linkage Group LG28"/>
</dbReference>
<evidence type="ECO:0000313" key="2">
    <source>
        <dbReference type="EMBL" id="KAG7314664.1"/>
    </source>
</evidence>
<comment type="caution">
    <text evidence="2">The sequence shown here is derived from an EMBL/GenBank/DDBJ whole genome shotgun (WGS) entry which is preliminary data.</text>
</comment>
<gene>
    <name evidence="2" type="ORF">KOW79_021967</name>
</gene>
<accession>A0A9D3N275</accession>
<evidence type="ECO:0000313" key="3">
    <source>
        <dbReference type="Proteomes" id="UP000824219"/>
    </source>
</evidence>
<keyword evidence="3" id="KW-1185">Reference proteome</keyword>
<protein>
    <submittedName>
        <fullName evidence="2">Uncharacterized protein</fullName>
    </submittedName>
</protein>
<reference evidence="2 3" key="1">
    <citation type="submission" date="2021-06" db="EMBL/GenBank/DDBJ databases">
        <title>Chromosome-level genome assembly of the red-tail catfish (Hemibagrus wyckioides).</title>
        <authorList>
            <person name="Shao F."/>
        </authorList>
    </citation>
    <scope>NUCLEOTIDE SEQUENCE [LARGE SCALE GENOMIC DNA]</scope>
    <source>
        <strain evidence="2">EC202008001</strain>
        <tissue evidence="2">Blood</tissue>
    </source>
</reference>
<evidence type="ECO:0000256" key="1">
    <source>
        <dbReference type="SAM" id="MobiDB-lite"/>
    </source>
</evidence>
<name>A0A9D3N275_9TELE</name>
<proteinExistence type="predicted"/>
<feature type="region of interest" description="Disordered" evidence="1">
    <location>
        <begin position="137"/>
        <end position="178"/>
    </location>
</feature>
<organism evidence="2 3">
    <name type="scientific">Hemibagrus wyckioides</name>
    <dbReference type="NCBI Taxonomy" id="337641"/>
    <lineage>
        <taxon>Eukaryota</taxon>
        <taxon>Metazoa</taxon>
        <taxon>Chordata</taxon>
        <taxon>Craniata</taxon>
        <taxon>Vertebrata</taxon>
        <taxon>Euteleostomi</taxon>
        <taxon>Actinopterygii</taxon>
        <taxon>Neopterygii</taxon>
        <taxon>Teleostei</taxon>
        <taxon>Ostariophysi</taxon>
        <taxon>Siluriformes</taxon>
        <taxon>Bagridae</taxon>
        <taxon>Hemibagrus</taxon>
    </lineage>
</organism>